<dbReference type="PATRIC" id="fig|1398.22.peg.2573"/>
<dbReference type="EMBL" id="LRPN01000116">
    <property type="protein sequence ID" value="KWZ79467.1"/>
    <property type="molecule type" value="Genomic_DNA"/>
</dbReference>
<sequence length="40" mass="4448">MQSQNPRLPLKVLPRSPGEMAIALFPEPTCLQEKPRVAFG</sequence>
<name>A0A133KIS2_HEYCO</name>
<proteinExistence type="predicted"/>
<evidence type="ECO:0000313" key="2">
    <source>
        <dbReference type="Proteomes" id="UP000070376"/>
    </source>
</evidence>
<dbReference type="AlphaFoldDB" id="A0A133KIS2"/>
<protein>
    <submittedName>
        <fullName evidence="1">Uncharacterized protein</fullName>
    </submittedName>
</protein>
<evidence type="ECO:0000313" key="1">
    <source>
        <dbReference type="EMBL" id="KWZ79467.1"/>
    </source>
</evidence>
<gene>
    <name evidence="1" type="ORF">HMPREF3213_02571</name>
</gene>
<dbReference type="Proteomes" id="UP000070376">
    <property type="component" value="Unassembled WGS sequence"/>
</dbReference>
<organism evidence="1 2">
    <name type="scientific">Heyndrickxia coagulans</name>
    <name type="common">Weizmannia coagulans</name>
    <dbReference type="NCBI Taxonomy" id="1398"/>
    <lineage>
        <taxon>Bacteria</taxon>
        <taxon>Bacillati</taxon>
        <taxon>Bacillota</taxon>
        <taxon>Bacilli</taxon>
        <taxon>Bacillales</taxon>
        <taxon>Bacillaceae</taxon>
        <taxon>Heyndrickxia</taxon>
    </lineage>
</organism>
<comment type="caution">
    <text evidence="1">The sequence shown here is derived from an EMBL/GenBank/DDBJ whole genome shotgun (WGS) entry which is preliminary data.</text>
</comment>
<accession>A0A133KIS2</accession>
<reference evidence="2" key="1">
    <citation type="submission" date="2016-01" db="EMBL/GenBank/DDBJ databases">
        <authorList>
            <person name="Mitreva M."/>
            <person name="Pepin K.H."/>
            <person name="Mihindukulasuriya K.A."/>
            <person name="Fulton R."/>
            <person name="Fronick C."/>
            <person name="O'Laughlin M."/>
            <person name="Miner T."/>
            <person name="Herter B."/>
            <person name="Rosa B.A."/>
            <person name="Cordes M."/>
            <person name="Tomlinson C."/>
            <person name="Wollam A."/>
            <person name="Palsikar V.B."/>
            <person name="Mardis E.R."/>
            <person name="Wilson R.K."/>
        </authorList>
    </citation>
    <scope>NUCLEOTIDE SEQUENCE [LARGE SCALE GENOMIC DNA]</scope>
    <source>
        <strain evidence="2">GED7749B</strain>
    </source>
</reference>